<dbReference type="PANTHER" id="PTHR21087">
    <property type="entry name" value="SHIKIMATE KINASE"/>
    <property type="match status" value="1"/>
</dbReference>
<comment type="pathway">
    <text evidence="7">Metabolic intermediate biosynthesis; chorismate biosynthesis; chorismate from D-erythrose 4-phosphate and phosphoenolpyruvate: step 5/7.</text>
</comment>
<evidence type="ECO:0000256" key="2">
    <source>
        <dbReference type="ARBA" id="ARBA00022679"/>
    </source>
</evidence>
<dbReference type="InterPro" id="IPR027417">
    <property type="entry name" value="P-loop_NTPase"/>
</dbReference>
<accession>A0A1F6A390</accession>
<comment type="function">
    <text evidence="7">Catalyzes the specific phosphorylation of the 3-hydroxyl group of shikimic acid using ATP as a cosubstrate.</text>
</comment>
<evidence type="ECO:0000313" key="9">
    <source>
        <dbReference type="Proteomes" id="UP000176253"/>
    </source>
</evidence>
<dbReference type="GO" id="GO:0008652">
    <property type="term" value="P:amino acid biosynthetic process"/>
    <property type="evidence" value="ECO:0007669"/>
    <property type="project" value="UniProtKB-KW"/>
</dbReference>
<dbReference type="GO" id="GO:0009423">
    <property type="term" value="P:chorismate biosynthetic process"/>
    <property type="evidence" value="ECO:0007669"/>
    <property type="project" value="UniProtKB-UniRule"/>
</dbReference>
<dbReference type="AlphaFoldDB" id="A0A1F6A390"/>
<keyword evidence="7" id="KW-0460">Magnesium</keyword>
<feature type="binding site" evidence="7">
    <location>
        <position position="15"/>
    </location>
    <ligand>
        <name>Mg(2+)</name>
        <dbReference type="ChEBI" id="CHEBI:18420"/>
    </ligand>
</feature>
<dbReference type="GO" id="GO:0004765">
    <property type="term" value="F:shikimate kinase activity"/>
    <property type="evidence" value="ECO:0007669"/>
    <property type="project" value="UniProtKB-UniRule"/>
</dbReference>
<keyword evidence="6 7" id="KW-0057">Aromatic amino acid biosynthesis</keyword>
<evidence type="ECO:0000313" key="8">
    <source>
        <dbReference type="EMBL" id="OGG18994.1"/>
    </source>
</evidence>
<dbReference type="EC" id="2.7.1.71" evidence="7"/>
<dbReference type="STRING" id="1798383.A3D78_07775"/>
<protein>
    <recommendedName>
        <fullName evidence="7">Shikimate kinase</fullName>
        <shortName evidence="7">SK</shortName>
        <ecNumber evidence="7">2.7.1.71</ecNumber>
    </recommendedName>
</protein>
<keyword evidence="2 7" id="KW-0808">Transferase</keyword>
<evidence type="ECO:0000256" key="5">
    <source>
        <dbReference type="ARBA" id="ARBA00022840"/>
    </source>
</evidence>
<comment type="catalytic activity">
    <reaction evidence="7">
        <text>shikimate + ATP = 3-phosphoshikimate + ADP + H(+)</text>
        <dbReference type="Rhea" id="RHEA:13121"/>
        <dbReference type="ChEBI" id="CHEBI:15378"/>
        <dbReference type="ChEBI" id="CHEBI:30616"/>
        <dbReference type="ChEBI" id="CHEBI:36208"/>
        <dbReference type="ChEBI" id="CHEBI:145989"/>
        <dbReference type="ChEBI" id="CHEBI:456216"/>
        <dbReference type="EC" id="2.7.1.71"/>
    </reaction>
</comment>
<dbReference type="UniPathway" id="UPA00053">
    <property type="reaction ID" value="UER00088"/>
</dbReference>
<dbReference type="InterPro" id="IPR000623">
    <property type="entry name" value="Shikimate_kinase/TSH1"/>
</dbReference>
<dbReference type="EMBL" id="MFJM01000010">
    <property type="protein sequence ID" value="OGG18994.1"/>
    <property type="molecule type" value="Genomic_DNA"/>
</dbReference>
<dbReference type="PRINTS" id="PR01100">
    <property type="entry name" value="SHIKIMTKNASE"/>
</dbReference>
<comment type="caution">
    <text evidence="7">Lacks conserved residue(s) required for the propagation of feature annotation.</text>
</comment>
<comment type="cofactor">
    <cofactor evidence="7">
        <name>Mg(2+)</name>
        <dbReference type="ChEBI" id="CHEBI:18420"/>
    </cofactor>
    <text evidence="7">Binds 1 Mg(2+) ion per subunit.</text>
</comment>
<evidence type="ECO:0000256" key="3">
    <source>
        <dbReference type="ARBA" id="ARBA00022741"/>
    </source>
</evidence>
<feature type="binding site" evidence="7">
    <location>
        <position position="33"/>
    </location>
    <ligand>
        <name>substrate</name>
    </ligand>
</feature>
<dbReference type="Proteomes" id="UP000176253">
    <property type="component" value="Unassembled WGS sequence"/>
</dbReference>
<dbReference type="InterPro" id="IPR031322">
    <property type="entry name" value="Shikimate/glucono_kinase"/>
</dbReference>
<keyword evidence="1 7" id="KW-0028">Amino-acid biosynthesis</keyword>
<evidence type="ECO:0000256" key="7">
    <source>
        <dbReference type="HAMAP-Rule" id="MF_00109"/>
    </source>
</evidence>
<name>A0A1F6A390_9BACT</name>
<feature type="binding site" evidence="7">
    <location>
        <position position="146"/>
    </location>
    <ligand>
        <name>substrate</name>
    </ligand>
</feature>
<comment type="subunit">
    <text evidence="7">Monomer.</text>
</comment>
<organism evidence="8 9">
    <name type="scientific">Candidatus Gottesmanbacteria bacterium RIFCSPHIGHO2_02_FULL_39_14</name>
    <dbReference type="NCBI Taxonomy" id="1798383"/>
    <lineage>
        <taxon>Bacteria</taxon>
        <taxon>Candidatus Gottesmaniibacteriota</taxon>
    </lineage>
</organism>
<evidence type="ECO:0000256" key="4">
    <source>
        <dbReference type="ARBA" id="ARBA00022777"/>
    </source>
</evidence>
<sequence length="176" mass="20238">MRNIVLIGMKASGKSTLAKELVEQLNVESIELDDEIEKLFLTENGEKLSFREIFLKKGRDYFRKLENKTLKKISLQIKNKSFVLSCGGGTPLLPENRTILKKLGKIFFLDTDKNVLLARILKMGLSAFFKDKDNPEKSLNDILKVRRHWYEKTADIVVNIKNENPSEIANKIIDKL</sequence>
<comment type="similarity">
    <text evidence="7">Belongs to the shikimate kinase family.</text>
</comment>
<dbReference type="SUPFAM" id="SSF52540">
    <property type="entry name" value="P-loop containing nucleoside triphosphate hydrolases"/>
    <property type="match status" value="1"/>
</dbReference>
<feature type="binding site" evidence="7">
    <location>
        <begin position="11"/>
        <end position="16"/>
    </location>
    <ligand>
        <name>ATP</name>
        <dbReference type="ChEBI" id="CHEBI:30616"/>
    </ligand>
</feature>
<dbReference type="Pfam" id="PF01202">
    <property type="entry name" value="SKI"/>
    <property type="match status" value="1"/>
</dbReference>
<keyword evidence="7" id="KW-0479">Metal-binding</keyword>
<comment type="caution">
    <text evidence="8">The sequence shown here is derived from an EMBL/GenBank/DDBJ whole genome shotgun (WGS) entry which is preliminary data.</text>
</comment>
<feature type="binding site" evidence="7">
    <location>
        <position position="63"/>
    </location>
    <ligand>
        <name>substrate</name>
    </ligand>
</feature>
<dbReference type="CDD" id="cd00464">
    <property type="entry name" value="SK"/>
    <property type="match status" value="1"/>
</dbReference>
<keyword evidence="4 7" id="KW-0418">Kinase</keyword>
<gene>
    <name evidence="7" type="primary">aroK</name>
    <name evidence="8" type="ORF">A3D78_07775</name>
</gene>
<dbReference type="GO" id="GO:0005829">
    <property type="term" value="C:cytosol"/>
    <property type="evidence" value="ECO:0007669"/>
    <property type="project" value="TreeGrafter"/>
</dbReference>
<dbReference type="HAMAP" id="MF_00109">
    <property type="entry name" value="Shikimate_kinase"/>
    <property type="match status" value="1"/>
</dbReference>
<dbReference type="GO" id="GO:0000287">
    <property type="term" value="F:magnesium ion binding"/>
    <property type="evidence" value="ECO:0007669"/>
    <property type="project" value="UniProtKB-UniRule"/>
</dbReference>
<feature type="binding site" evidence="7">
    <location>
        <position position="88"/>
    </location>
    <ligand>
        <name>substrate</name>
    </ligand>
</feature>
<evidence type="ECO:0000256" key="1">
    <source>
        <dbReference type="ARBA" id="ARBA00022605"/>
    </source>
</evidence>
<keyword evidence="5 7" id="KW-0067">ATP-binding</keyword>
<dbReference type="Gene3D" id="3.40.50.300">
    <property type="entry name" value="P-loop containing nucleotide triphosphate hydrolases"/>
    <property type="match status" value="1"/>
</dbReference>
<keyword evidence="7" id="KW-0963">Cytoplasm</keyword>
<proteinExistence type="inferred from homology"/>
<dbReference type="GO" id="GO:0005524">
    <property type="term" value="F:ATP binding"/>
    <property type="evidence" value="ECO:0007669"/>
    <property type="project" value="UniProtKB-UniRule"/>
</dbReference>
<keyword evidence="3 7" id="KW-0547">Nucleotide-binding</keyword>
<dbReference type="PANTHER" id="PTHR21087:SF16">
    <property type="entry name" value="SHIKIMATE KINASE 1, CHLOROPLASTIC"/>
    <property type="match status" value="1"/>
</dbReference>
<dbReference type="GO" id="GO:0009073">
    <property type="term" value="P:aromatic amino acid family biosynthetic process"/>
    <property type="evidence" value="ECO:0007669"/>
    <property type="project" value="UniProtKB-KW"/>
</dbReference>
<comment type="subcellular location">
    <subcellularLocation>
        <location evidence="7">Cytoplasm</location>
    </subcellularLocation>
</comment>
<reference evidence="8 9" key="1">
    <citation type="journal article" date="2016" name="Nat. Commun.">
        <title>Thousands of microbial genomes shed light on interconnected biogeochemical processes in an aquifer system.</title>
        <authorList>
            <person name="Anantharaman K."/>
            <person name="Brown C.T."/>
            <person name="Hug L.A."/>
            <person name="Sharon I."/>
            <person name="Castelle C.J."/>
            <person name="Probst A.J."/>
            <person name="Thomas B.C."/>
            <person name="Singh A."/>
            <person name="Wilkins M.J."/>
            <person name="Karaoz U."/>
            <person name="Brodie E.L."/>
            <person name="Williams K.H."/>
            <person name="Hubbard S.S."/>
            <person name="Banfield J.F."/>
        </authorList>
    </citation>
    <scope>NUCLEOTIDE SEQUENCE [LARGE SCALE GENOMIC DNA]</scope>
</reference>
<evidence type="ECO:0000256" key="6">
    <source>
        <dbReference type="ARBA" id="ARBA00023141"/>
    </source>
</evidence>